<dbReference type="CDD" id="cd00609">
    <property type="entry name" value="AAT_like"/>
    <property type="match status" value="1"/>
</dbReference>
<evidence type="ECO:0000256" key="3">
    <source>
        <dbReference type="ARBA" id="ARBA00023015"/>
    </source>
</evidence>
<dbReference type="PANTHER" id="PTHR46577">
    <property type="entry name" value="HTH-TYPE TRANSCRIPTIONAL REGULATORY PROTEIN GABR"/>
    <property type="match status" value="1"/>
</dbReference>
<protein>
    <submittedName>
        <fullName evidence="7">GntR family transcriptional regulator</fullName>
    </submittedName>
</protein>
<dbReference type="SMART" id="SM00345">
    <property type="entry name" value="HTH_GNTR"/>
    <property type="match status" value="1"/>
</dbReference>
<dbReference type="InterPro" id="IPR015421">
    <property type="entry name" value="PyrdxlP-dep_Trfase_major"/>
</dbReference>
<dbReference type="GO" id="GO:0003677">
    <property type="term" value="F:DNA binding"/>
    <property type="evidence" value="ECO:0007669"/>
    <property type="project" value="UniProtKB-KW"/>
</dbReference>
<evidence type="ECO:0000256" key="2">
    <source>
        <dbReference type="ARBA" id="ARBA00022898"/>
    </source>
</evidence>
<evidence type="ECO:0000256" key="4">
    <source>
        <dbReference type="ARBA" id="ARBA00023125"/>
    </source>
</evidence>
<dbReference type="InterPro" id="IPR051446">
    <property type="entry name" value="HTH_trans_reg/aminotransferase"/>
</dbReference>
<dbReference type="InterPro" id="IPR004839">
    <property type="entry name" value="Aminotransferase_I/II_large"/>
</dbReference>
<dbReference type="GO" id="GO:0030170">
    <property type="term" value="F:pyridoxal phosphate binding"/>
    <property type="evidence" value="ECO:0007669"/>
    <property type="project" value="InterPro"/>
</dbReference>
<evidence type="ECO:0000259" key="6">
    <source>
        <dbReference type="PROSITE" id="PS50949"/>
    </source>
</evidence>
<dbReference type="Proteomes" id="UP000629619">
    <property type="component" value="Unassembled WGS sequence"/>
</dbReference>
<dbReference type="Gene3D" id="3.40.640.10">
    <property type="entry name" value="Type I PLP-dependent aspartate aminotransferase-like (Major domain)"/>
    <property type="match status" value="1"/>
</dbReference>
<evidence type="ECO:0000256" key="5">
    <source>
        <dbReference type="ARBA" id="ARBA00023163"/>
    </source>
</evidence>
<dbReference type="GO" id="GO:0003700">
    <property type="term" value="F:DNA-binding transcription factor activity"/>
    <property type="evidence" value="ECO:0007669"/>
    <property type="project" value="InterPro"/>
</dbReference>
<keyword evidence="2" id="KW-0663">Pyridoxal phosphate</keyword>
<accession>A0A919TP56</accession>
<dbReference type="Gene3D" id="1.10.10.10">
    <property type="entry name" value="Winged helix-like DNA-binding domain superfamily/Winged helix DNA-binding domain"/>
    <property type="match status" value="1"/>
</dbReference>
<dbReference type="SUPFAM" id="SSF53383">
    <property type="entry name" value="PLP-dependent transferases"/>
    <property type="match status" value="1"/>
</dbReference>
<keyword evidence="8" id="KW-1185">Reference proteome</keyword>
<organism evidence="7 8">
    <name type="scientific">Actinoplanes siamensis</name>
    <dbReference type="NCBI Taxonomy" id="1223317"/>
    <lineage>
        <taxon>Bacteria</taxon>
        <taxon>Bacillati</taxon>
        <taxon>Actinomycetota</taxon>
        <taxon>Actinomycetes</taxon>
        <taxon>Micromonosporales</taxon>
        <taxon>Micromonosporaceae</taxon>
        <taxon>Actinoplanes</taxon>
    </lineage>
</organism>
<evidence type="ECO:0000313" key="8">
    <source>
        <dbReference type="Proteomes" id="UP000629619"/>
    </source>
</evidence>
<evidence type="ECO:0000256" key="1">
    <source>
        <dbReference type="ARBA" id="ARBA00005384"/>
    </source>
</evidence>
<name>A0A919TP56_9ACTN</name>
<dbReference type="InterPro" id="IPR000524">
    <property type="entry name" value="Tscrpt_reg_HTH_GntR"/>
</dbReference>
<keyword evidence="3" id="KW-0805">Transcription regulation</keyword>
<dbReference type="SUPFAM" id="SSF46785">
    <property type="entry name" value="Winged helix' DNA-binding domain"/>
    <property type="match status" value="1"/>
</dbReference>
<gene>
    <name evidence="7" type="ORF">Asi03nite_69650</name>
</gene>
<feature type="domain" description="HTH gntR-type" evidence="6">
    <location>
        <begin position="12"/>
        <end position="80"/>
    </location>
</feature>
<keyword evidence="4" id="KW-0238">DNA-binding</keyword>
<dbReference type="EMBL" id="BOMW01000086">
    <property type="protein sequence ID" value="GIF09427.1"/>
    <property type="molecule type" value="Genomic_DNA"/>
</dbReference>
<dbReference type="InterPro" id="IPR015424">
    <property type="entry name" value="PyrdxlP-dep_Trfase"/>
</dbReference>
<proteinExistence type="inferred from homology"/>
<comment type="caution">
    <text evidence="7">The sequence shown here is derived from an EMBL/GenBank/DDBJ whole genome shotgun (WGS) entry which is preliminary data.</text>
</comment>
<dbReference type="PANTHER" id="PTHR46577:SF1">
    <property type="entry name" value="HTH-TYPE TRANSCRIPTIONAL REGULATORY PROTEIN GABR"/>
    <property type="match status" value="1"/>
</dbReference>
<dbReference type="InterPro" id="IPR036388">
    <property type="entry name" value="WH-like_DNA-bd_sf"/>
</dbReference>
<dbReference type="CDD" id="cd07377">
    <property type="entry name" value="WHTH_GntR"/>
    <property type="match status" value="1"/>
</dbReference>
<comment type="similarity">
    <text evidence="1">In the C-terminal section; belongs to the class-I pyridoxal-phosphate-dependent aminotransferase family.</text>
</comment>
<dbReference type="Pfam" id="PF00155">
    <property type="entry name" value="Aminotran_1_2"/>
    <property type="match status" value="1"/>
</dbReference>
<dbReference type="AlphaFoldDB" id="A0A919TP56"/>
<evidence type="ECO:0000313" key="7">
    <source>
        <dbReference type="EMBL" id="GIF09427.1"/>
    </source>
</evidence>
<reference evidence="7" key="1">
    <citation type="submission" date="2021-01" db="EMBL/GenBank/DDBJ databases">
        <title>Whole genome shotgun sequence of Actinoplanes siamensis NBRC 109076.</title>
        <authorList>
            <person name="Komaki H."/>
            <person name="Tamura T."/>
        </authorList>
    </citation>
    <scope>NUCLEOTIDE SEQUENCE</scope>
    <source>
        <strain evidence="7">NBRC 109076</strain>
    </source>
</reference>
<dbReference type="InterPro" id="IPR036390">
    <property type="entry name" value="WH_DNA-bd_sf"/>
</dbReference>
<keyword evidence="5" id="KW-0804">Transcription</keyword>
<sequence length="451" mass="47259">MIVVAEQYQVSGGSAAEISASIEAGVLRGDWVFGAALPPVRVLAGALHVSPATVAKAYQELRQRGVVEAEGRRGTRIRSRPPVALPRSALRLPVPDDLVDVSTGEPDLRLLPPLGRALRAVADQMGPPQGYTSAVTMPELIEAARPRLLAEGVPAGDASIAVTAGTLDSIERLLVAHLRPGDAVAVEDPGWANLLDLIAALGMRALPVSVDAEGPEPESLGAALRVGVRAVVVTVRAQNPTGVAVSAARAAVLRELLAERSEVLLIEDDHAAELAAAPPHCIGPVTRWWAFVRSASKPFGPDLRIAVLAGDETSVARVAGRMRIGMGWVSTLSQRLLLQLWRDSEVTGLIKRAARSYANRRSALVDLLREHGIEACGDTGINVWVPVPDETHAVAGLRDAGYAVAPGALFRIAAPPGIRITVSPLDEPDLPPLARAVAAAIRPAAPGAVLR</sequence>
<dbReference type="Pfam" id="PF00392">
    <property type="entry name" value="GntR"/>
    <property type="match status" value="1"/>
</dbReference>
<dbReference type="PROSITE" id="PS50949">
    <property type="entry name" value="HTH_GNTR"/>
    <property type="match status" value="1"/>
</dbReference>